<dbReference type="RefSeq" id="WP_115969323.1">
    <property type="nucleotide sequence ID" value="NZ_QNVT01000003.1"/>
</dbReference>
<dbReference type="AlphaFoldDB" id="A0A3D9CD83"/>
<dbReference type="Proteomes" id="UP000256686">
    <property type="component" value="Unassembled WGS sequence"/>
</dbReference>
<reference evidence="2" key="1">
    <citation type="submission" date="2018-06" db="EMBL/GenBank/DDBJ databases">
        <authorList>
            <person name="Lum Nde A."/>
            <person name="Hugo C."/>
        </authorList>
    </citation>
    <scope>NUCLEOTIDE SEQUENCE [LARGE SCALE GENOMIC DNA]</scope>
    <source>
        <strain evidence="2">1_F178</strain>
    </source>
</reference>
<evidence type="ECO:0000313" key="2">
    <source>
        <dbReference type="Proteomes" id="UP000256686"/>
    </source>
</evidence>
<organism evidence="1 2">
    <name type="scientific">Chryseobacterium pennae</name>
    <dbReference type="NCBI Taxonomy" id="2258962"/>
    <lineage>
        <taxon>Bacteria</taxon>
        <taxon>Pseudomonadati</taxon>
        <taxon>Bacteroidota</taxon>
        <taxon>Flavobacteriia</taxon>
        <taxon>Flavobacteriales</taxon>
        <taxon>Weeksellaceae</taxon>
        <taxon>Chryseobacterium group</taxon>
        <taxon>Chryseobacterium</taxon>
    </lineage>
</organism>
<protein>
    <submittedName>
        <fullName evidence="1">Uncharacterized protein</fullName>
    </submittedName>
</protein>
<gene>
    <name evidence="1" type="ORF">DRF65_04865</name>
</gene>
<sequence>MRSILILISCLLFSVSIYGQKNKSDDEISTQDKILLQKFWKDFTDAVTRNDKEKIKTLCDFPFYCRPCLDYVEAKNSNLVTVEVTKDLFQKKHYKVFFEKELKTEVKKHEKFTMQFFHPYFNKEMNIHGISFLYMLIPPSKTWEGTQGMISLEKKEGKFKITGIDMIP</sequence>
<proteinExistence type="predicted"/>
<accession>A0A3D9CD83</accession>
<evidence type="ECO:0000313" key="1">
    <source>
        <dbReference type="EMBL" id="REC63432.1"/>
    </source>
</evidence>
<keyword evidence="2" id="KW-1185">Reference proteome</keyword>
<comment type="caution">
    <text evidence="1">The sequence shown here is derived from an EMBL/GenBank/DDBJ whole genome shotgun (WGS) entry which is preliminary data.</text>
</comment>
<dbReference type="EMBL" id="QNVT01000003">
    <property type="protein sequence ID" value="REC63432.1"/>
    <property type="molecule type" value="Genomic_DNA"/>
</dbReference>
<name>A0A3D9CD83_9FLAO</name>